<name>A0AA96KIE2_9CAUD</name>
<proteinExistence type="predicted"/>
<gene>
    <name evidence="1" type="primary">10</name>
    <name evidence="1" type="ORF">SEA_ALTADENA_10</name>
</gene>
<dbReference type="EMBL" id="OR521058">
    <property type="protein sequence ID" value="WNO25832.1"/>
    <property type="molecule type" value="Genomic_DNA"/>
</dbReference>
<dbReference type="Proteomes" id="UP001304441">
    <property type="component" value="Segment"/>
</dbReference>
<accession>A0AA96KIE2</accession>
<protein>
    <submittedName>
        <fullName evidence="1">Uncharacterized protein</fullName>
    </submittedName>
</protein>
<organism evidence="1 2">
    <name type="scientific">Arthrobacter phage Altadena</name>
    <dbReference type="NCBI Taxonomy" id="3059064"/>
    <lineage>
        <taxon>Viruses</taxon>
        <taxon>Duplodnaviria</taxon>
        <taxon>Heunggongvirae</taxon>
        <taxon>Uroviricota</taxon>
        <taxon>Caudoviricetes</taxon>
        <taxon>Berryhillviridae</taxon>
        <taxon>Altadenavirus</taxon>
        <taxon>Altadenavirus altadena</taxon>
    </lineage>
</organism>
<evidence type="ECO:0000313" key="2">
    <source>
        <dbReference type="Proteomes" id="UP001304441"/>
    </source>
</evidence>
<keyword evidence="2" id="KW-1185">Reference proteome</keyword>
<sequence length="167" mass="17345">MAYTPEWGVNVEAVSALAPHVTIASGTAPSVPADPLYSDRGVHKITAQQVEGWIASVSSRVAGRLWRLSEIPETHPAREGLVVAAADLVANGAAAYLVDAAFPAKASPNDQTSYGAVLWNRYEGGLAELEARVVTIIDGLAPGGASAGPATISAEFPPALFPDTVRW</sequence>
<evidence type="ECO:0000313" key="1">
    <source>
        <dbReference type="EMBL" id="WNO25832.1"/>
    </source>
</evidence>
<reference evidence="1 2" key="1">
    <citation type="submission" date="2023-08" db="EMBL/GenBank/DDBJ databases">
        <authorList>
            <person name="Beyer A.R."/>
            <person name="Cuttino I."/>
            <person name="Clifton D.R."/>
            <person name="Poitier J.S."/>
            <person name="White J."/>
            <person name="Ko C."/>
            <person name="Russell D.A."/>
            <person name="Jacobs-Sera D."/>
            <person name="Hatfull G.F."/>
        </authorList>
    </citation>
    <scope>NUCLEOTIDE SEQUENCE [LARGE SCALE GENOMIC DNA]</scope>
</reference>